<feature type="region of interest" description="Disordered" evidence="1">
    <location>
        <begin position="71"/>
        <end position="91"/>
    </location>
</feature>
<evidence type="ECO:0000313" key="3">
    <source>
        <dbReference type="Proteomes" id="UP000274822"/>
    </source>
</evidence>
<dbReference type="Proteomes" id="UP000274822">
    <property type="component" value="Unassembled WGS sequence"/>
</dbReference>
<accession>A0A433QQP8</accession>
<gene>
    <name evidence="2" type="ORF">BC938DRAFT_476270</name>
</gene>
<keyword evidence="3" id="KW-1185">Reference proteome</keyword>
<evidence type="ECO:0000256" key="1">
    <source>
        <dbReference type="SAM" id="MobiDB-lite"/>
    </source>
</evidence>
<name>A0A433QQP8_9FUNG</name>
<organism evidence="2 3">
    <name type="scientific">Jimgerdemannia flammicorona</name>
    <dbReference type="NCBI Taxonomy" id="994334"/>
    <lineage>
        <taxon>Eukaryota</taxon>
        <taxon>Fungi</taxon>
        <taxon>Fungi incertae sedis</taxon>
        <taxon>Mucoromycota</taxon>
        <taxon>Mucoromycotina</taxon>
        <taxon>Endogonomycetes</taxon>
        <taxon>Endogonales</taxon>
        <taxon>Endogonaceae</taxon>
        <taxon>Jimgerdemannia</taxon>
    </lineage>
</organism>
<dbReference type="AlphaFoldDB" id="A0A433QQP8"/>
<reference evidence="2 3" key="1">
    <citation type="journal article" date="2018" name="New Phytol.">
        <title>Phylogenomics of Endogonaceae and evolution of mycorrhizas within Mucoromycota.</title>
        <authorList>
            <person name="Chang Y."/>
            <person name="Desiro A."/>
            <person name="Na H."/>
            <person name="Sandor L."/>
            <person name="Lipzen A."/>
            <person name="Clum A."/>
            <person name="Barry K."/>
            <person name="Grigoriev I.V."/>
            <person name="Martin F.M."/>
            <person name="Stajich J.E."/>
            <person name="Smith M.E."/>
            <person name="Bonito G."/>
            <person name="Spatafora J.W."/>
        </authorList>
    </citation>
    <scope>NUCLEOTIDE SEQUENCE [LARGE SCALE GENOMIC DNA]</scope>
    <source>
        <strain evidence="2 3">AD002</strain>
    </source>
</reference>
<comment type="caution">
    <text evidence="2">The sequence shown here is derived from an EMBL/GenBank/DDBJ whole genome shotgun (WGS) entry which is preliminary data.</text>
</comment>
<evidence type="ECO:0000313" key="2">
    <source>
        <dbReference type="EMBL" id="RUS32105.1"/>
    </source>
</evidence>
<feature type="region of interest" description="Disordered" evidence="1">
    <location>
        <begin position="38"/>
        <end position="59"/>
    </location>
</feature>
<proteinExistence type="predicted"/>
<sequence length="128" mass="14459">MEAFWDSPLYSVIKRLRAVEPIDLLEYILLDCFRNHEPQQPKEHPQSLAAHQDGRSDESIEGCRAITGPTVNAEEPERAFSPLGQPGPVNKEKDPLCAVATEFDGYRKGDVEREDRLCIAMVPAERRV</sequence>
<dbReference type="EMBL" id="RBNJ01002312">
    <property type="protein sequence ID" value="RUS32105.1"/>
    <property type="molecule type" value="Genomic_DNA"/>
</dbReference>
<protein>
    <submittedName>
        <fullName evidence="2">Uncharacterized protein</fullName>
    </submittedName>
</protein>